<organism evidence="4 7">
    <name type="scientific">Blautia obeum</name>
    <dbReference type="NCBI Taxonomy" id="40520"/>
    <lineage>
        <taxon>Bacteria</taxon>
        <taxon>Bacillati</taxon>
        <taxon>Bacillota</taxon>
        <taxon>Clostridia</taxon>
        <taxon>Lachnospirales</taxon>
        <taxon>Lachnospiraceae</taxon>
        <taxon>Blautia</taxon>
    </lineage>
</organism>
<feature type="DNA-binding region" description="H-T-H motif" evidence="2">
    <location>
        <begin position="42"/>
        <end position="61"/>
    </location>
</feature>
<dbReference type="AlphaFoldDB" id="A0A174EPE8"/>
<name>A0A174EPE8_9FIRM</name>
<dbReference type="Gene3D" id="1.10.357.10">
    <property type="entry name" value="Tetracycline Repressor, domain 2"/>
    <property type="match status" value="1"/>
</dbReference>
<dbReference type="RefSeq" id="WP_005426300.1">
    <property type="nucleotide sequence ID" value="NZ_CP145091.1"/>
</dbReference>
<keyword evidence="9" id="KW-1185">Reference proteome</keyword>
<dbReference type="Pfam" id="PF00440">
    <property type="entry name" value="TetR_N"/>
    <property type="match status" value="1"/>
</dbReference>
<evidence type="ECO:0000313" key="4">
    <source>
        <dbReference type="EMBL" id="CUO39783.1"/>
    </source>
</evidence>
<protein>
    <submittedName>
        <fullName evidence="4">DNA-binding transcriptional repressor FabR</fullName>
    </submittedName>
</protein>
<dbReference type="EMBL" id="CZBA01000007">
    <property type="protein sequence ID" value="CUP50126.1"/>
    <property type="molecule type" value="Genomic_DNA"/>
</dbReference>
<evidence type="ECO:0000313" key="8">
    <source>
        <dbReference type="Proteomes" id="UP000095413"/>
    </source>
</evidence>
<dbReference type="PANTHER" id="PTHR43479">
    <property type="entry name" value="ACREF/ENVCD OPERON REPRESSOR-RELATED"/>
    <property type="match status" value="1"/>
</dbReference>
<evidence type="ECO:0000259" key="3">
    <source>
        <dbReference type="PROSITE" id="PS50977"/>
    </source>
</evidence>
<evidence type="ECO:0000256" key="1">
    <source>
        <dbReference type="ARBA" id="ARBA00023125"/>
    </source>
</evidence>
<keyword evidence="1 2" id="KW-0238">DNA-binding</keyword>
<evidence type="ECO:0000313" key="5">
    <source>
        <dbReference type="EMBL" id="CUP50126.1"/>
    </source>
</evidence>
<dbReference type="EMBL" id="CABHNB010000032">
    <property type="protein sequence ID" value="VUX14077.1"/>
    <property type="molecule type" value="Genomic_DNA"/>
</dbReference>
<dbReference type="InterPro" id="IPR001647">
    <property type="entry name" value="HTH_TetR"/>
</dbReference>
<dbReference type="InterPro" id="IPR050624">
    <property type="entry name" value="HTH-type_Tx_Regulator"/>
</dbReference>
<dbReference type="Proteomes" id="UP000095413">
    <property type="component" value="Unassembled WGS sequence"/>
</dbReference>
<feature type="domain" description="HTH tetR-type" evidence="3">
    <location>
        <begin position="19"/>
        <end position="79"/>
    </location>
</feature>
<reference evidence="7 8" key="1">
    <citation type="submission" date="2015-09" db="EMBL/GenBank/DDBJ databases">
        <authorList>
            <consortium name="Pathogen Informatics"/>
        </authorList>
    </citation>
    <scope>NUCLEOTIDE SEQUENCE [LARGE SCALE GENOMIC DNA]</scope>
    <source>
        <strain evidence="4 7">2789STDY5608837</strain>
        <strain evidence="5 8">2789STDY5834921</strain>
    </source>
</reference>
<dbReference type="Proteomes" id="UP000409147">
    <property type="component" value="Unassembled WGS sequence"/>
</dbReference>
<dbReference type="GO" id="GO:0003677">
    <property type="term" value="F:DNA binding"/>
    <property type="evidence" value="ECO:0007669"/>
    <property type="project" value="UniProtKB-UniRule"/>
</dbReference>
<evidence type="ECO:0000313" key="6">
    <source>
        <dbReference type="EMBL" id="VUX14077.1"/>
    </source>
</evidence>
<dbReference type="EMBL" id="CYZD01000010">
    <property type="protein sequence ID" value="CUO39783.1"/>
    <property type="molecule type" value="Genomic_DNA"/>
</dbReference>
<dbReference type="PROSITE" id="PS50977">
    <property type="entry name" value="HTH_TETR_2"/>
    <property type="match status" value="1"/>
</dbReference>
<proteinExistence type="predicted"/>
<dbReference type="InterPro" id="IPR009057">
    <property type="entry name" value="Homeodomain-like_sf"/>
</dbReference>
<sequence length="189" mass="22126">MNRNATGCNKQIMNKKENHSAKSEIEQAFLRLMTQKSYMDITVTDIVQEANVARVSFYRNFASISEVLDSIADATAEKLNIEFLPLLDTSDERKLREYLFNYFYQISLNYKEMWAIRGLNMDLFTKRLGEKIHEKRKAVESADSDISEKYGWVVKLCVLDGVSRRWIMDEMKETPEEIIDYVMPIIKTL</sequence>
<dbReference type="Proteomes" id="UP000095409">
    <property type="component" value="Unassembled WGS sequence"/>
</dbReference>
<evidence type="ECO:0000256" key="2">
    <source>
        <dbReference type="PROSITE-ProRule" id="PRU00335"/>
    </source>
</evidence>
<reference evidence="6 9" key="2">
    <citation type="submission" date="2019-07" db="EMBL/GenBank/DDBJ databases">
        <authorList>
            <person name="Hibberd C M."/>
            <person name="Gehrig L. J."/>
            <person name="Chang H.-W."/>
            <person name="Venkatesh S."/>
        </authorList>
    </citation>
    <scope>NUCLEOTIDE SEQUENCE [LARGE SCALE GENOMIC DNA]</scope>
    <source>
        <strain evidence="6">Ruminococcus_obeum_SSTS_Bg7063</strain>
    </source>
</reference>
<dbReference type="SUPFAM" id="SSF46689">
    <property type="entry name" value="Homeodomain-like"/>
    <property type="match status" value="1"/>
</dbReference>
<gene>
    <name evidence="4" type="ORF">ERS852394_02095</name>
    <name evidence="5" type="ORF">ERS852533_01567</name>
    <name evidence="6" type="ORF">ROSSTS7063_02307</name>
</gene>
<evidence type="ECO:0000313" key="9">
    <source>
        <dbReference type="Proteomes" id="UP000409147"/>
    </source>
</evidence>
<dbReference type="PANTHER" id="PTHR43479:SF11">
    <property type="entry name" value="ACREF_ENVCD OPERON REPRESSOR-RELATED"/>
    <property type="match status" value="1"/>
</dbReference>
<evidence type="ECO:0000313" key="7">
    <source>
        <dbReference type="Proteomes" id="UP000095409"/>
    </source>
</evidence>
<accession>A0A174EPE8</accession>